<feature type="domain" description="Peptidase S55" evidence="2">
    <location>
        <begin position="1"/>
        <end position="134"/>
    </location>
</feature>
<dbReference type="Pfam" id="PF05580">
    <property type="entry name" value="Peptidase_S55"/>
    <property type="match status" value="1"/>
</dbReference>
<dbReference type="Proteomes" id="UP000696931">
    <property type="component" value="Unassembled WGS sequence"/>
</dbReference>
<gene>
    <name evidence="3" type="ORF">HZA61_07485</name>
</gene>
<feature type="signal peptide" evidence="1">
    <location>
        <begin position="1"/>
        <end position="17"/>
    </location>
</feature>
<sequence>MNPTALLFVLALSAVTANVPTLPPSALHPGQSAVVRTVFAGDSIETFDAVILGVMDGGRSDGRIILARATSERVIASGVAQGMSGSPVYVDGKLVGALSSGWAFSREPIFGITPIGEMLDVLERPDAPAAEAAGGPSGVDERRSTSYRGLTWAGDSLVTEAAPTADPARPMPLKLPLAAGGLHPAAFDAVRSLFDASGFTVTPGGRVSGARETPLVPGSPVAVDLLRGDLNFSAIGTVTYVDGDRVLIFGHPFFQAGPVRLPLSTAHIVTILPSVNTSFKLGMAGTPVGTATQDRRAAVAGRLGPSPRLLPFTVRVEQDGRTQDFRFEAVEDRLLLPQLVNAAATNCVMEAGGGTPMQTVEWSLTTHRKGRVFTTSDVVAGEQPLAEATAVLTGPLRFLYANSFEPFALDSLSIVLRVHPGRRQWTLRSATLLTNAVRPGGEALVRAEIERWRGERRTIELRVPVPQELPDGRYPLAIGGGAEADRALATRLPSRFRPVSLADGFDKLGRLRAANALYATLWARAPEVTRDGDDFPELPSSALAVLAAPQNAGEQTRRATWAVFPGPVAPIDGMLRGEVLLELNVDHKAPAGAENR</sequence>
<comment type="caution">
    <text evidence="3">The sequence shown here is derived from an EMBL/GenBank/DDBJ whole genome shotgun (WGS) entry which is preliminary data.</text>
</comment>
<evidence type="ECO:0000256" key="1">
    <source>
        <dbReference type="SAM" id="SignalP"/>
    </source>
</evidence>
<organism evidence="3 4">
    <name type="scientific">Eiseniibacteriota bacterium</name>
    <dbReference type="NCBI Taxonomy" id="2212470"/>
    <lineage>
        <taxon>Bacteria</taxon>
        <taxon>Candidatus Eiseniibacteriota</taxon>
    </lineage>
</organism>
<accession>A0A933SDD1</accession>
<protein>
    <recommendedName>
        <fullName evidence="2">Peptidase S55 domain-containing protein</fullName>
    </recommendedName>
</protein>
<dbReference type="EMBL" id="JACRIW010000048">
    <property type="protein sequence ID" value="MBI5169311.1"/>
    <property type="molecule type" value="Genomic_DNA"/>
</dbReference>
<feature type="chain" id="PRO_5037427934" description="Peptidase S55 domain-containing protein" evidence="1">
    <location>
        <begin position="18"/>
        <end position="596"/>
    </location>
</feature>
<dbReference type="PROSITE" id="PS51494">
    <property type="entry name" value="SPOIVB"/>
    <property type="match status" value="1"/>
</dbReference>
<dbReference type="InterPro" id="IPR008763">
    <property type="entry name" value="Peptidase_S55"/>
</dbReference>
<proteinExistence type="predicted"/>
<evidence type="ECO:0000259" key="2">
    <source>
        <dbReference type="PROSITE" id="PS51494"/>
    </source>
</evidence>
<dbReference type="AlphaFoldDB" id="A0A933SDD1"/>
<name>A0A933SDD1_UNCEI</name>
<keyword evidence="1" id="KW-0732">Signal</keyword>
<evidence type="ECO:0000313" key="3">
    <source>
        <dbReference type="EMBL" id="MBI5169311.1"/>
    </source>
</evidence>
<reference evidence="3" key="1">
    <citation type="submission" date="2020-07" db="EMBL/GenBank/DDBJ databases">
        <title>Huge and variable diversity of episymbiotic CPR bacteria and DPANN archaea in groundwater ecosystems.</title>
        <authorList>
            <person name="He C.Y."/>
            <person name="Keren R."/>
            <person name="Whittaker M."/>
            <person name="Farag I.F."/>
            <person name="Doudna J."/>
            <person name="Cate J.H.D."/>
            <person name="Banfield J.F."/>
        </authorList>
    </citation>
    <scope>NUCLEOTIDE SEQUENCE</scope>
    <source>
        <strain evidence="3">NC_groundwater_1813_Pr3_B-0.1um_71_17</strain>
    </source>
</reference>
<evidence type="ECO:0000313" key="4">
    <source>
        <dbReference type="Proteomes" id="UP000696931"/>
    </source>
</evidence>